<keyword evidence="1" id="KW-0472">Membrane</keyword>
<evidence type="ECO:0000313" key="2">
    <source>
        <dbReference type="EMBL" id="GAA2176633.1"/>
    </source>
</evidence>
<feature type="transmembrane region" description="Helical" evidence="1">
    <location>
        <begin position="35"/>
        <end position="57"/>
    </location>
</feature>
<dbReference type="Proteomes" id="UP001501599">
    <property type="component" value="Unassembled WGS sequence"/>
</dbReference>
<dbReference type="EMBL" id="BAAAQT010000008">
    <property type="protein sequence ID" value="GAA2176633.1"/>
    <property type="molecule type" value="Genomic_DNA"/>
</dbReference>
<gene>
    <name evidence="2" type="ORF">GCM10009846_31220</name>
</gene>
<keyword evidence="3" id="KW-1185">Reference proteome</keyword>
<organism evidence="2 3">
    <name type="scientific">Agrococcus versicolor</name>
    <dbReference type="NCBI Taxonomy" id="501482"/>
    <lineage>
        <taxon>Bacteria</taxon>
        <taxon>Bacillati</taxon>
        <taxon>Actinomycetota</taxon>
        <taxon>Actinomycetes</taxon>
        <taxon>Micrococcales</taxon>
        <taxon>Microbacteriaceae</taxon>
        <taxon>Agrococcus</taxon>
    </lineage>
</organism>
<evidence type="ECO:0008006" key="4">
    <source>
        <dbReference type="Google" id="ProtNLM"/>
    </source>
</evidence>
<feature type="transmembrane region" description="Helical" evidence="1">
    <location>
        <begin position="116"/>
        <end position="134"/>
    </location>
</feature>
<proteinExistence type="predicted"/>
<protein>
    <recommendedName>
        <fullName evidence="4">Lipoprotein</fullName>
    </recommendedName>
</protein>
<keyword evidence="1" id="KW-0812">Transmembrane</keyword>
<dbReference type="RefSeq" id="WP_344345075.1">
    <property type="nucleotide sequence ID" value="NZ_BAAAQT010000008.1"/>
</dbReference>
<name>A0ABP5MPS3_9MICO</name>
<feature type="transmembrane region" description="Helical" evidence="1">
    <location>
        <begin position="78"/>
        <end position="96"/>
    </location>
</feature>
<evidence type="ECO:0000256" key="1">
    <source>
        <dbReference type="SAM" id="Phobius"/>
    </source>
</evidence>
<accession>A0ABP5MPS3</accession>
<sequence length="149" mass="15421">MRAARIVLVVLGAAAAIFGIVLVLATQRFDQLLSLAAWLAAAIVVHDGIVAPATTLTTRGLDRVGGRLTARARTVIRMAWGVGACLTLLAVPLVVAQARGARNDSVLAGDYARDLALLWGAIAVVTVLAAAISLGRSRRTSARAASTDR</sequence>
<comment type="caution">
    <text evidence="2">The sequence shown here is derived from an EMBL/GenBank/DDBJ whole genome shotgun (WGS) entry which is preliminary data.</text>
</comment>
<reference evidence="3" key="1">
    <citation type="journal article" date="2019" name="Int. J. Syst. Evol. Microbiol.">
        <title>The Global Catalogue of Microorganisms (GCM) 10K type strain sequencing project: providing services to taxonomists for standard genome sequencing and annotation.</title>
        <authorList>
            <consortium name="The Broad Institute Genomics Platform"/>
            <consortium name="The Broad Institute Genome Sequencing Center for Infectious Disease"/>
            <person name="Wu L."/>
            <person name="Ma J."/>
        </authorList>
    </citation>
    <scope>NUCLEOTIDE SEQUENCE [LARGE SCALE GENOMIC DNA]</scope>
    <source>
        <strain evidence="3">JCM 16026</strain>
    </source>
</reference>
<evidence type="ECO:0000313" key="3">
    <source>
        <dbReference type="Proteomes" id="UP001501599"/>
    </source>
</evidence>
<keyword evidence="1" id="KW-1133">Transmembrane helix</keyword>